<evidence type="ECO:0000313" key="1">
    <source>
        <dbReference type="EMBL" id="MEQ2555910.1"/>
    </source>
</evidence>
<comment type="caution">
    <text evidence="1">The sequence shown here is derived from an EMBL/GenBank/DDBJ whole genome shotgun (WGS) entry which is preliminary data.</text>
</comment>
<sequence>MALFMTRKKREQIGDQIDDLLMRQYHHRCKLEEAQQAGNEERAQHEKNKIEEEELQIQKLRKKLA</sequence>
<evidence type="ECO:0000313" key="2">
    <source>
        <dbReference type="Proteomes" id="UP001546774"/>
    </source>
</evidence>
<name>A0ABV1H8V4_9FIRM</name>
<organism evidence="1 2">
    <name type="scientific">Lachnospira intestinalis</name>
    <dbReference type="NCBI Taxonomy" id="3133158"/>
    <lineage>
        <taxon>Bacteria</taxon>
        <taxon>Bacillati</taxon>
        <taxon>Bacillota</taxon>
        <taxon>Clostridia</taxon>
        <taxon>Lachnospirales</taxon>
        <taxon>Lachnospiraceae</taxon>
        <taxon>Lachnospira</taxon>
    </lineage>
</organism>
<reference evidence="1" key="1">
    <citation type="submission" date="2024-03" db="EMBL/GenBank/DDBJ databases">
        <title>Human intestinal bacterial collection.</title>
        <authorList>
            <person name="Pauvert C."/>
            <person name="Hitch T.C.A."/>
            <person name="Clavel T."/>
        </authorList>
    </citation>
    <scope>NUCLEOTIDE SEQUENCE [LARGE SCALE GENOMIC DNA]</scope>
    <source>
        <strain evidence="1">CLA-AA-H89B</strain>
    </source>
</reference>
<dbReference type="EMBL" id="JBBMFS010000014">
    <property type="protein sequence ID" value="MEQ2555910.1"/>
    <property type="molecule type" value="Genomic_DNA"/>
</dbReference>
<protein>
    <submittedName>
        <fullName evidence="1">Uncharacterized protein</fullName>
    </submittedName>
</protein>
<proteinExistence type="predicted"/>
<keyword evidence="2" id="KW-1185">Reference proteome</keyword>
<accession>A0ABV1H8V4</accession>
<dbReference type="Proteomes" id="UP001546774">
    <property type="component" value="Unassembled WGS sequence"/>
</dbReference>
<gene>
    <name evidence="1" type="ORF">WMO37_13005</name>
</gene>